<dbReference type="InterPro" id="IPR016186">
    <property type="entry name" value="C-type_lectin-like/link_sf"/>
</dbReference>
<feature type="chain" id="PRO_5042009590" description="C-type lectin domain-containing protein" evidence="3">
    <location>
        <begin position="23"/>
        <end position="240"/>
    </location>
</feature>
<gene>
    <name evidence="5" type="ORF">CHS0354_037086</name>
</gene>
<evidence type="ECO:0000256" key="2">
    <source>
        <dbReference type="SAM" id="Coils"/>
    </source>
</evidence>
<dbReference type="InterPro" id="IPR018378">
    <property type="entry name" value="C-type_lectin_CS"/>
</dbReference>
<dbReference type="PANTHER" id="PTHR22801">
    <property type="entry name" value="LITHOSTATHINE"/>
    <property type="match status" value="1"/>
</dbReference>
<keyword evidence="3" id="KW-0732">Signal</keyword>
<sequence>MFSYSSILLTLFHVMLFSITYATVYIEPDSTDNSMKHQCDGSACRSVYQFFGDSSCQPNIKKYIEDAINTLFVMQNKSVESWDESIKRVTEKLEAMEKKIETIGRIGSERCPNGYEYYQHGKFWYKFHNECNSWPKARQVCQQEGGDLISLNERNFDFFRNVSQSKAGDCRHVWVGTTDISSEGQWYWLTGERVSSVFWQSAQPDNAHNNENCGDLISFFEFRLNDHVCSNQEHFICQIV</sequence>
<dbReference type="PROSITE" id="PS50041">
    <property type="entry name" value="C_TYPE_LECTIN_2"/>
    <property type="match status" value="1"/>
</dbReference>
<reference evidence="5" key="1">
    <citation type="journal article" date="2021" name="Genome Biol. Evol.">
        <title>A High-Quality Reference Genome for a Parasitic Bivalve with Doubly Uniparental Inheritance (Bivalvia: Unionida).</title>
        <authorList>
            <person name="Smith C.H."/>
        </authorList>
    </citation>
    <scope>NUCLEOTIDE SEQUENCE</scope>
    <source>
        <strain evidence="5">CHS0354</strain>
    </source>
</reference>
<name>A0AAE0VG31_9BIVA</name>
<dbReference type="Proteomes" id="UP001195483">
    <property type="component" value="Unassembled WGS sequence"/>
</dbReference>
<keyword evidence="1" id="KW-1015">Disulfide bond</keyword>
<feature type="signal peptide" evidence="3">
    <location>
        <begin position="1"/>
        <end position="22"/>
    </location>
</feature>
<keyword evidence="2" id="KW-0175">Coiled coil</keyword>
<keyword evidence="6" id="KW-1185">Reference proteome</keyword>
<protein>
    <recommendedName>
        <fullName evidence="4">C-type lectin domain-containing protein</fullName>
    </recommendedName>
</protein>
<evidence type="ECO:0000259" key="4">
    <source>
        <dbReference type="PROSITE" id="PS50041"/>
    </source>
</evidence>
<dbReference type="PANTHER" id="PTHR22801:SF63">
    <property type="entry name" value="C-TYPE LECTIN DOMAIN-CONTAINING PROTEIN"/>
    <property type="match status" value="1"/>
</dbReference>
<dbReference type="InterPro" id="IPR001304">
    <property type="entry name" value="C-type_lectin-like"/>
</dbReference>
<dbReference type="SMART" id="SM00034">
    <property type="entry name" value="CLECT"/>
    <property type="match status" value="1"/>
</dbReference>
<dbReference type="Gene3D" id="3.10.100.10">
    <property type="entry name" value="Mannose-Binding Protein A, subunit A"/>
    <property type="match status" value="1"/>
</dbReference>
<dbReference type="SUPFAM" id="SSF56436">
    <property type="entry name" value="C-type lectin-like"/>
    <property type="match status" value="1"/>
</dbReference>
<evidence type="ECO:0000256" key="3">
    <source>
        <dbReference type="SAM" id="SignalP"/>
    </source>
</evidence>
<evidence type="ECO:0000313" key="6">
    <source>
        <dbReference type="Proteomes" id="UP001195483"/>
    </source>
</evidence>
<evidence type="ECO:0000313" key="5">
    <source>
        <dbReference type="EMBL" id="KAK3577063.1"/>
    </source>
</evidence>
<dbReference type="Pfam" id="PF00059">
    <property type="entry name" value="Lectin_C"/>
    <property type="match status" value="1"/>
</dbReference>
<feature type="coiled-coil region" evidence="2">
    <location>
        <begin position="79"/>
        <end position="106"/>
    </location>
</feature>
<dbReference type="PROSITE" id="PS00615">
    <property type="entry name" value="C_TYPE_LECTIN_1"/>
    <property type="match status" value="1"/>
</dbReference>
<dbReference type="AlphaFoldDB" id="A0AAE0VG31"/>
<dbReference type="EMBL" id="JAEAOA010002175">
    <property type="protein sequence ID" value="KAK3577063.1"/>
    <property type="molecule type" value="Genomic_DNA"/>
</dbReference>
<dbReference type="CDD" id="cd00037">
    <property type="entry name" value="CLECT"/>
    <property type="match status" value="1"/>
</dbReference>
<dbReference type="InterPro" id="IPR050801">
    <property type="entry name" value="Ca-Dep_Lectins_ImmuneDev"/>
</dbReference>
<organism evidence="5 6">
    <name type="scientific">Potamilus streckersoni</name>
    <dbReference type="NCBI Taxonomy" id="2493646"/>
    <lineage>
        <taxon>Eukaryota</taxon>
        <taxon>Metazoa</taxon>
        <taxon>Spiralia</taxon>
        <taxon>Lophotrochozoa</taxon>
        <taxon>Mollusca</taxon>
        <taxon>Bivalvia</taxon>
        <taxon>Autobranchia</taxon>
        <taxon>Heteroconchia</taxon>
        <taxon>Palaeoheterodonta</taxon>
        <taxon>Unionida</taxon>
        <taxon>Unionoidea</taxon>
        <taxon>Unionidae</taxon>
        <taxon>Ambleminae</taxon>
        <taxon>Lampsilini</taxon>
        <taxon>Potamilus</taxon>
    </lineage>
</organism>
<feature type="domain" description="C-type lectin" evidence="4">
    <location>
        <begin position="120"/>
        <end position="238"/>
    </location>
</feature>
<comment type="caution">
    <text evidence="5">The sequence shown here is derived from an EMBL/GenBank/DDBJ whole genome shotgun (WGS) entry which is preliminary data.</text>
</comment>
<reference evidence="5" key="2">
    <citation type="journal article" date="2021" name="Genome Biol. Evol.">
        <title>Developing a high-quality reference genome for a parasitic bivalve with doubly uniparental inheritance (Bivalvia: Unionida).</title>
        <authorList>
            <person name="Smith C.H."/>
        </authorList>
    </citation>
    <scope>NUCLEOTIDE SEQUENCE</scope>
    <source>
        <strain evidence="5">CHS0354</strain>
        <tissue evidence="5">Mantle</tissue>
    </source>
</reference>
<dbReference type="InterPro" id="IPR016187">
    <property type="entry name" value="CTDL_fold"/>
</dbReference>
<reference evidence="5" key="3">
    <citation type="submission" date="2023-05" db="EMBL/GenBank/DDBJ databases">
        <authorList>
            <person name="Smith C.H."/>
        </authorList>
    </citation>
    <scope>NUCLEOTIDE SEQUENCE</scope>
    <source>
        <strain evidence="5">CHS0354</strain>
        <tissue evidence="5">Mantle</tissue>
    </source>
</reference>
<accession>A0AAE0VG31</accession>
<proteinExistence type="predicted"/>
<evidence type="ECO:0000256" key="1">
    <source>
        <dbReference type="ARBA" id="ARBA00023157"/>
    </source>
</evidence>